<sequence length="112" mass="12974">MKKKLLYIFAFIGLIATVKTIYDFLKYENDASQYLSMCGSVKVGMTLEEAKKVMGDYEYYRRGNRSEIWTSFNNSKEKTYYLTYPSVFLASTGTEIYFDPETQLVTKVVCGE</sequence>
<evidence type="ECO:0000313" key="2">
    <source>
        <dbReference type="Proteomes" id="UP000603640"/>
    </source>
</evidence>
<protein>
    <submittedName>
        <fullName evidence="1">Uncharacterized protein</fullName>
    </submittedName>
</protein>
<gene>
    <name evidence="1" type="ORF">H8S84_17835</name>
</gene>
<comment type="caution">
    <text evidence="1">The sequence shown here is derived from an EMBL/GenBank/DDBJ whole genome shotgun (WGS) entry which is preliminary data.</text>
</comment>
<organism evidence="1 2">
    <name type="scientific">Pontibacter cellulosilyticus</name>
    <dbReference type="NCBI Taxonomy" id="1720253"/>
    <lineage>
        <taxon>Bacteria</taxon>
        <taxon>Pseudomonadati</taxon>
        <taxon>Bacteroidota</taxon>
        <taxon>Cytophagia</taxon>
        <taxon>Cytophagales</taxon>
        <taxon>Hymenobacteraceae</taxon>
        <taxon>Pontibacter</taxon>
    </lineage>
</organism>
<accession>A0A923N877</accession>
<reference evidence="1" key="1">
    <citation type="submission" date="2020-08" db="EMBL/GenBank/DDBJ databases">
        <title>Pontibacter sp. SD6 16S ribosomal RNA gene Genome sequencing and assembly.</title>
        <authorList>
            <person name="Kang M."/>
        </authorList>
    </citation>
    <scope>NUCLEOTIDE SEQUENCE</scope>
    <source>
        <strain evidence="1">SD6</strain>
    </source>
</reference>
<proteinExistence type="predicted"/>
<dbReference type="AlphaFoldDB" id="A0A923N877"/>
<dbReference type="Proteomes" id="UP000603640">
    <property type="component" value="Unassembled WGS sequence"/>
</dbReference>
<name>A0A923N877_9BACT</name>
<evidence type="ECO:0000313" key="1">
    <source>
        <dbReference type="EMBL" id="MBC5994710.1"/>
    </source>
</evidence>
<dbReference type="EMBL" id="JACRVF010000006">
    <property type="protein sequence ID" value="MBC5994710.1"/>
    <property type="molecule type" value="Genomic_DNA"/>
</dbReference>
<keyword evidence="2" id="KW-1185">Reference proteome</keyword>
<dbReference type="RefSeq" id="WP_187068742.1">
    <property type="nucleotide sequence ID" value="NZ_JACRVF010000006.1"/>
</dbReference>